<feature type="repeat" description="TPR" evidence="3">
    <location>
        <begin position="287"/>
        <end position="320"/>
    </location>
</feature>
<evidence type="ECO:0000313" key="4">
    <source>
        <dbReference type="EMBL" id="CAE4670189.1"/>
    </source>
</evidence>
<dbReference type="EMBL" id="HBNS01061896">
    <property type="protein sequence ID" value="CAE4670189.1"/>
    <property type="molecule type" value="Transcribed_RNA"/>
</dbReference>
<dbReference type="InterPro" id="IPR019734">
    <property type="entry name" value="TPR_rpt"/>
</dbReference>
<dbReference type="AlphaFoldDB" id="A0A7S4WFI6"/>
<feature type="repeat" description="TPR" evidence="3">
    <location>
        <begin position="73"/>
        <end position="106"/>
    </location>
</feature>
<name>A0A7S4WFI6_9STRA</name>
<sequence length="410" mass="46614">MSEAHQDNQELLSKGSLDSAAPRFILISKSNSVDVDEIVIDRHDSGFVQGPKTNNDGLNEMINNLGEKDPDVIFLLETLGNGCFKNEDYNDALRYYRQALDLKMQTLGQEHPDVADTLSSIGMIFKNKNLLDDSFNALKASLSIYQANAEKKRRDDNLQVKAVNVINDIGNIFFEKGEIDSALAHYEEALIMARKVNSPGVIADSCSNIASVHALRGNQAAAIENYHEALEKLIELCGEDDPRVANILNNLGTLYFRSDNFNFAMKSYKQVLKMRRQLFGHEHVSISDVLVYIALVHEKQNNFERAEQIYDEALRIATNELGDKCIRVANIKSRLANVYEHYEKDRQAILYYNDALDIYRMNGIEEDNYLIQDNLQRVNLLDQKRQNEDLVELFPCFNPFGGSHTLLHIF</sequence>
<keyword evidence="2 3" id="KW-0802">TPR repeat</keyword>
<feature type="repeat" description="TPR" evidence="3">
    <location>
        <begin position="163"/>
        <end position="196"/>
    </location>
</feature>
<evidence type="ECO:0000256" key="1">
    <source>
        <dbReference type="ARBA" id="ARBA00022737"/>
    </source>
</evidence>
<keyword evidence="1" id="KW-0677">Repeat</keyword>
<proteinExistence type="predicted"/>
<dbReference type="Pfam" id="PF13374">
    <property type="entry name" value="TPR_10"/>
    <property type="match status" value="1"/>
</dbReference>
<evidence type="ECO:0008006" key="5">
    <source>
        <dbReference type="Google" id="ProtNLM"/>
    </source>
</evidence>
<organism evidence="4">
    <name type="scientific">Ditylum brightwellii</name>
    <dbReference type="NCBI Taxonomy" id="49249"/>
    <lineage>
        <taxon>Eukaryota</taxon>
        <taxon>Sar</taxon>
        <taxon>Stramenopiles</taxon>
        <taxon>Ochrophyta</taxon>
        <taxon>Bacillariophyta</taxon>
        <taxon>Mediophyceae</taxon>
        <taxon>Lithodesmiophycidae</taxon>
        <taxon>Lithodesmiales</taxon>
        <taxon>Lithodesmiaceae</taxon>
        <taxon>Ditylum</taxon>
    </lineage>
</organism>
<accession>A0A7S4WFI6</accession>
<dbReference type="InterPro" id="IPR011990">
    <property type="entry name" value="TPR-like_helical_dom_sf"/>
</dbReference>
<dbReference type="SUPFAM" id="SSF48452">
    <property type="entry name" value="TPR-like"/>
    <property type="match status" value="2"/>
</dbReference>
<reference evidence="4" key="1">
    <citation type="submission" date="2021-01" db="EMBL/GenBank/DDBJ databases">
        <authorList>
            <person name="Corre E."/>
            <person name="Pelletier E."/>
            <person name="Niang G."/>
            <person name="Scheremetjew M."/>
            <person name="Finn R."/>
            <person name="Kale V."/>
            <person name="Holt S."/>
            <person name="Cochrane G."/>
            <person name="Meng A."/>
            <person name="Brown T."/>
            <person name="Cohen L."/>
        </authorList>
    </citation>
    <scope>NUCLEOTIDE SEQUENCE</scope>
    <source>
        <strain evidence="4">GSO104</strain>
    </source>
</reference>
<dbReference type="SMART" id="SM00028">
    <property type="entry name" value="TPR"/>
    <property type="match status" value="7"/>
</dbReference>
<dbReference type="PANTHER" id="PTHR45641:SF19">
    <property type="entry name" value="NEPHROCYSTIN-3"/>
    <property type="match status" value="1"/>
</dbReference>
<evidence type="ECO:0000256" key="3">
    <source>
        <dbReference type="PROSITE-ProRule" id="PRU00339"/>
    </source>
</evidence>
<dbReference type="Gene3D" id="1.25.40.10">
    <property type="entry name" value="Tetratricopeptide repeat domain"/>
    <property type="match status" value="2"/>
</dbReference>
<dbReference type="PANTHER" id="PTHR45641">
    <property type="entry name" value="TETRATRICOPEPTIDE REPEAT PROTEIN (AFU_ORTHOLOGUE AFUA_6G03870)"/>
    <property type="match status" value="1"/>
</dbReference>
<dbReference type="PROSITE" id="PS50005">
    <property type="entry name" value="TPR"/>
    <property type="match status" value="4"/>
</dbReference>
<protein>
    <recommendedName>
        <fullName evidence="5">Kinesin light chain</fullName>
    </recommendedName>
</protein>
<dbReference type="Pfam" id="PF13424">
    <property type="entry name" value="TPR_12"/>
    <property type="match status" value="3"/>
</dbReference>
<evidence type="ECO:0000256" key="2">
    <source>
        <dbReference type="ARBA" id="ARBA00022803"/>
    </source>
</evidence>
<gene>
    <name evidence="4" type="ORF">DBRI00130_LOCUS44646</name>
</gene>
<feature type="repeat" description="TPR" evidence="3">
    <location>
        <begin position="245"/>
        <end position="278"/>
    </location>
</feature>